<gene>
    <name evidence="1" type="ORF">NC595_18430</name>
</gene>
<organism evidence="1 2">
    <name type="scientific">Dyella lutea</name>
    <dbReference type="NCBI Taxonomy" id="2950441"/>
    <lineage>
        <taxon>Bacteria</taxon>
        <taxon>Pseudomonadati</taxon>
        <taxon>Pseudomonadota</taxon>
        <taxon>Gammaproteobacteria</taxon>
        <taxon>Lysobacterales</taxon>
        <taxon>Rhodanobacteraceae</taxon>
        <taxon>Dyella</taxon>
    </lineage>
</organism>
<keyword evidence="2" id="KW-1185">Reference proteome</keyword>
<reference evidence="1 2" key="1">
    <citation type="submission" date="2022-06" db="EMBL/GenBank/DDBJ databases">
        <title>Dyella sp. Sa strain:Sa Genome sequencing.</title>
        <authorList>
            <person name="Park S."/>
        </authorList>
    </citation>
    <scope>NUCLEOTIDE SEQUENCE [LARGE SCALE GENOMIC DNA]</scope>
    <source>
        <strain evidence="1 2">Sa</strain>
    </source>
</reference>
<evidence type="ECO:0000313" key="2">
    <source>
        <dbReference type="Proteomes" id="UP001204615"/>
    </source>
</evidence>
<dbReference type="EMBL" id="JAMZEK010000004">
    <property type="protein sequence ID" value="MCP1376029.1"/>
    <property type="molecule type" value="Genomic_DNA"/>
</dbReference>
<comment type="caution">
    <text evidence="1">The sequence shown here is derived from an EMBL/GenBank/DDBJ whole genome shotgun (WGS) entry which is preliminary data.</text>
</comment>
<name>A0ABT1FFB9_9GAMM</name>
<dbReference type="Proteomes" id="UP001204615">
    <property type="component" value="Unassembled WGS sequence"/>
</dbReference>
<protein>
    <recommendedName>
        <fullName evidence="3">Holin</fullName>
    </recommendedName>
</protein>
<proteinExistence type="predicted"/>
<accession>A0ABT1FFB9</accession>
<evidence type="ECO:0008006" key="3">
    <source>
        <dbReference type="Google" id="ProtNLM"/>
    </source>
</evidence>
<evidence type="ECO:0000313" key="1">
    <source>
        <dbReference type="EMBL" id="MCP1376029.1"/>
    </source>
</evidence>
<dbReference type="RefSeq" id="WP_253568824.1">
    <property type="nucleotide sequence ID" value="NZ_JAMZEK010000004.1"/>
</dbReference>
<sequence>MTLQTDIAAVKRWWRSRTIWLGAHLMAAAPVLEYVRDHSQMLHHYIGEADSAVSFALGALIVYLRNKTTTPIGKRSDPTNQAGA</sequence>